<name>A0AAV6TXJ3_9ARAC</name>
<comment type="caution">
    <text evidence="2">The sequence shown here is derived from an EMBL/GenBank/DDBJ whole genome shotgun (WGS) entry which is preliminary data.</text>
</comment>
<dbReference type="AlphaFoldDB" id="A0AAV6TXJ3"/>
<dbReference type="EMBL" id="JAFNEN010000866">
    <property type="protein sequence ID" value="KAG8176564.1"/>
    <property type="molecule type" value="Genomic_DNA"/>
</dbReference>
<feature type="compositionally biased region" description="Basic residues" evidence="1">
    <location>
        <begin position="191"/>
        <end position="205"/>
    </location>
</feature>
<evidence type="ECO:0008006" key="4">
    <source>
        <dbReference type="Google" id="ProtNLM"/>
    </source>
</evidence>
<gene>
    <name evidence="2" type="ORF">JTE90_010774</name>
</gene>
<evidence type="ECO:0000313" key="2">
    <source>
        <dbReference type="EMBL" id="KAG8176564.1"/>
    </source>
</evidence>
<sequence length="292" mass="33166">MKRKHKSQWEAALYYDDELPFDSSADEEEECNYTPPKKETRVAYRSADGRTIIWLHPNVQVDQLSSPGLRQQIEVVGEASENRNIPESTSTDSAEQKDEESLMGMATELTKKQAVSNEDVHLADVGDTVVVEQTEDIVISNLEELCQAVNIATTSKECFKEIENPTAKGTDAGQRVTLTSPQKIIVSHVSSSHKPKKESSRKRSRYTQEDILVNKSRKKETHHRVDSPERVEILNGEGTSKISGELPKEDSFDHFGKYIAALLRNLPSRKSAFRMQKEMLNWVLKEQMLYEQ</sequence>
<keyword evidence="3" id="KW-1185">Reference proteome</keyword>
<feature type="compositionally biased region" description="Polar residues" evidence="1">
    <location>
        <begin position="82"/>
        <end position="93"/>
    </location>
</feature>
<dbReference type="Proteomes" id="UP000827092">
    <property type="component" value="Unassembled WGS sequence"/>
</dbReference>
<evidence type="ECO:0000256" key="1">
    <source>
        <dbReference type="SAM" id="MobiDB-lite"/>
    </source>
</evidence>
<reference evidence="2 3" key="1">
    <citation type="journal article" date="2022" name="Nat. Ecol. Evol.">
        <title>A masculinizing supergene underlies an exaggerated male reproductive morph in a spider.</title>
        <authorList>
            <person name="Hendrickx F."/>
            <person name="De Corte Z."/>
            <person name="Sonet G."/>
            <person name="Van Belleghem S.M."/>
            <person name="Kostlbacher S."/>
            <person name="Vangestel C."/>
        </authorList>
    </citation>
    <scope>NUCLEOTIDE SEQUENCE [LARGE SCALE GENOMIC DNA]</scope>
    <source>
        <strain evidence="2">W744_W776</strain>
    </source>
</reference>
<accession>A0AAV6TXJ3</accession>
<organism evidence="2 3">
    <name type="scientific">Oedothorax gibbosus</name>
    <dbReference type="NCBI Taxonomy" id="931172"/>
    <lineage>
        <taxon>Eukaryota</taxon>
        <taxon>Metazoa</taxon>
        <taxon>Ecdysozoa</taxon>
        <taxon>Arthropoda</taxon>
        <taxon>Chelicerata</taxon>
        <taxon>Arachnida</taxon>
        <taxon>Araneae</taxon>
        <taxon>Araneomorphae</taxon>
        <taxon>Entelegynae</taxon>
        <taxon>Araneoidea</taxon>
        <taxon>Linyphiidae</taxon>
        <taxon>Erigoninae</taxon>
        <taxon>Oedothorax</taxon>
    </lineage>
</organism>
<feature type="region of interest" description="Disordered" evidence="1">
    <location>
        <begin position="186"/>
        <end position="227"/>
    </location>
</feature>
<proteinExistence type="predicted"/>
<protein>
    <recommendedName>
        <fullName evidence="4">BESS domain-containing protein</fullName>
    </recommendedName>
</protein>
<evidence type="ECO:0000313" key="3">
    <source>
        <dbReference type="Proteomes" id="UP000827092"/>
    </source>
</evidence>
<feature type="region of interest" description="Disordered" evidence="1">
    <location>
        <begin position="77"/>
        <end position="100"/>
    </location>
</feature>